<dbReference type="SUPFAM" id="SSF53187">
    <property type="entry name" value="Zn-dependent exopeptidases"/>
    <property type="match status" value="1"/>
</dbReference>
<dbReference type="Pfam" id="PF01546">
    <property type="entry name" value="Peptidase_M20"/>
    <property type="match status" value="1"/>
</dbReference>
<dbReference type="PANTHER" id="PTHR11014">
    <property type="entry name" value="PEPTIDASE M20 FAMILY MEMBER"/>
    <property type="match status" value="1"/>
</dbReference>
<keyword evidence="3" id="KW-0732">Signal</keyword>
<comment type="cofactor">
    <cofactor evidence="2">
        <name>Mn(2+)</name>
        <dbReference type="ChEBI" id="CHEBI:29035"/>
    </cofactor>
    <text evidence="2">The Mn(2+) ion enhances activity.</text>
</comment>
<evidence type="ECO:0000259" key="4">
    <source>
        <dbReference type="Pfam" id="PF07687"/>
    </source>
</evidence>
<evidence type="ECO:0000256" key="1">
    <source>
        <dbReference type="ARBA" id="ARBA00022801"/>
    </source>
</evidence>
<proteinExistence type="predicted"/>
<feature type="binding site" evidence="2">
    <location>
        <position position="139"/>
    </location>
    <ligand>
        <name>Mn(2+)</name>
        <dbReference type="ChEBI" id="CHEBI:29035"/>
        <label>2</label>
    </ligand>
</feature>
<dbReference type="InterPro" id="IPR017439">
    <property type="entry name" value="Amidohydrolase"/>
</dbReference>
<feature type="domain" description="Peptidase M20 dimerisation" evidence="4">
    <location>
        <begin position="224"/>
        <end position="317"/>
    </location>
</feature>
<keyword evidence="6" id="KW-1185">Reference proteome</keyword>
<feature type="binding site" evidence="2">
    <location>
        <position position="175"/>
    </location>
    <ligand>
        <name>Mn(2+)</name>
        <dbReference type="ChEBI" id="CHEBI:29035"/>
        <label>2</label>
    </ligand>
</feature>
<sequence length="439" mass="45276">MKMLTCVASATVLALAVAPAMAATLDVPAAKAQVTQTLDRDYAQLDALYKDLHAHPELGFQEMRTAAKLAAEMRGLGLGVTEGVGGTGVVAILKNGPGPTVLVRTELDALPMEEKSGLPYASRAQATWNGKETFVAHSCGHDVHMAAWVGTARALIAAKARWSGTVMFVAQPSEETVNGAKAMLDDGFIKRFGKADYGFALHVGPGLAGQIYYKPGAVSSTSDSLDVVFAGRGGHGSMPAATIDPVMMGARFVVDVQSVISREKDPAAFGVVTIGSFQAGSAGNIIPDSAQLRGTIRTQDGAVRDKILAGVERTAKAVADMAGAPAPTVKIVPGGKAVINDAALTERTAKVFQAAFGANAVVQPQAGSASEDYSEFIIAGTPSVYFGIGGYDAKTIAEAQKNGTALPVNHSPFFAPAAEPSIRTGVMAMSLAVMNVTAK</sequence>
<dbReference type="NCBIfam" id="TIGR01891">
    <property type="entry name" value="amidohydrolases"/>
    <property type="match status" value="1"/>
</dbReference>
<organism evidence="5 6">
    <name type="scientific">Phenylobacterium haematophilum</name>
    <dbReference type="NCBI Taxonomy" id="98513"/>
    <lineage>
        <taxon>Bacteria</taxon>
        <taxon>Pseudomonadati</taxon>
        <taxon>Pseudomonadota</taxon>
        <taxon>Alphaproteobacteria</taxon>
        <taxon>Caulobacterales</taxon>
        <taxon>Caulobacteraceae</taxon>
        <taxon>Phenylobacterium</taxon>
    </lineage>
</organism>
<dbReference type="InterPro" id="IPR011650">
    <property type="entry name" value="Peptidase_M20_dimer"/>
</dbReference>
<dbReference type="EC" id="3.5.1.32" evidence="5"/>
<dbReference type="AlphaFoldDB" id="A0A839ZX20"/>
<dbReference type="Gene3D" id="3.30.70.360">
    <property type="match status" value="1"/>
</dbReference>
<feature type="signal peptide" evidence="3">
    <location>
        <begin position="1"/>
        <end position="22"/>
    </location>
</feature>
<feature type="binding site" evidence="2">
    <location>
        <position position="202"/>
    </location>
    <ligand>
        <name>Mn(2+)</name>
        <dbReference type="ChEBI" id="CHEBI:29035"/>
        <label>2</label>
    </ligand>
</feature>
<evidence type="ECO:0000313" key="6">
    <source>
        <dbReference type="Proteomes" id="UP000530564"/>
    </source>
</evidence>
<dbReference type="Pfam" id="PF07687">
    <property type="entry name" value="M20_dimer"/>
    <property type="match status" value="1"/>
</dbReference>
<dbReference type="SUPFAM" id="SSF55031">
    <property type="entry name" value="Bacterial exopeptidase dimerisation domain"/>
    <property type="match status" value="1"/>
</dbReference>
<dbReference type="PIRSF" id="PIRSF005962">
    <property type="entry name" value="Pept_M20D_amidohydro"/>
    <property type="match status" value="1"/>
</dbReference>
<keyword evidence="2" id="KW-0464">Manganese</keyword>
<evidence type="ECO:0000313" key="5">
    <source>
        <dbReference type="EMBL" id="MBB3889752.1"/>
    </source>
</evidence>
<dbReference type="PANTHER" id="PTHR11014:SF63">
    <property type="entry name" value="METALLOPEPTIDASE, PUTATIVE (AFU_ORTHOLOGUE AFUA_6G09600)-RELATED"/>
    <property type="match status" value="1"/>
</dbReference>
<accession>A0A839ZX20</accession>
<name>A0A839ZX20_9CAUL</name>
<dbReference type="InterPro" id="IPR002933">
    <property type="entry name" value="Peptidase_M20"/>
</dbReference>
<reference evidence="5 6" key="1">
    <citation type="submission" date="2020-08" db="EMBL/GenBank/DDBJ databases">
        <title>Genomic Encyclopedia of Type Strains, Phase IV (KMG-IV): sequencing the most valuable type-strain genomes for metagenomic binning, comparative biology and taxonomic classification.</title>
        <authorList>
            <person name="Goeker M."/>
        </authorList>
    </citation>
    <scope>NUCLEOTIDE SEQUENCE [LARGE SCALE GENOMIC DNA]</scope>
    <source>
        <strain evidence="5 6">DSM 21793</strain>
    </source>
</reference>
<evidence type="ECO:0000256" key="3">
    <source>
        <dbReference type="SAM" id="SignalP"/>
    </source>
</evidence>
<evidence type="ECO:0000256" key="2">
    <source>
        <dbReference type="PIRSR" id="PIRSR005962-1"/>
    </source>
</evidence>
<keyword evidence="1 5" id="KW-0378">Hydrolase</keyword>
<gene>
    <name evidence="5" type="ORF">GGQ61_000449</name>
</gene>
<dbReference type="InterPro" id="IPR036264">
    <property type="entry name" value="Bact_exopeptidase_dim_dom"/>
</dbReference>
<feature type="binding site" evidence="2">
    <location>
        <position position="410"/>
    </location>
    <ligand>
        <name>Mn(2+)</name>
        <dbReference type="ChEBI" id="CHEBI:29035"/>
        <label>2</label>
    </ligand>
</feature>
<comment type="caution">
    <text evidence="5">The sequence shown here is derived from an EMBL/GenBank/DDBJ whole genome shotgun (WGS) entry which is preliminary data.</text>
</comment>
<dbReference type="RefSeq" id="WP_183769749.1">
    <property type="nucleotide sequence ID" value="NZ_JACIDK010000001.1"/>
</dbReference>
<keyword evidence="2" id="KW-0479">Metal-binding</keyword>
<dbReference type="Gene3D" id="3.40.630.10">
    <property type="entry name" value="Zn peptidases"/>
    <property type="match status" value="1"/>
</dbReference>
<dbReference type="EMBL" id="JACIDK010000001">
    <property type="protein sequence ID" value="MBB3889752.1"/>
    <property type="molecule type" value="Genomic_DNA"/>
</dbReference>
<feature type="binding site" evidence="2">
    <location>
        <position position="141"/>
    </location>
    <ligand>
        <name>Mn(2+)</name>
        <dbReference type="ChEBI" id="CHEBI:29035"/>
        <label>2</label>
    </ligand>
</feature>
<dbReference type="GO" id="GO:0046872">
    <property type="term" value="F:metal ion binding"/>
    <property type="evidence" value="ECO:0007669"/>
    <property type="project" value="UniProtKB-KW"/>
</dbReference>
<dbReference type="GO" id="GO:0047980">
    <property type="term" value="F:hippurate hydrolase activity"/>
    <property type="evidence" value="ECO:0007669"/>
    <property type="project" value="UniProtKB-EC"/>
</dbReference>
<protein>
    <submittedName>
        <fullName evidence="5">Hippurate hydrolase</fullName>
        <ecNumber evidence="5">3.5.1.32</ecNumber>
    </submittedName>
</protein>
<dbReference type="Proteomes" id="UP000530564">
    <property type="component" value="Unassembled WGS sequence"/>
</dbReference>
<feature type="chain" id="PRO_5032486485" evidence="3">
    <location>
        <begin position="23"/>
        <end position="439"/>
    </location>
</feature>